<keyword evidence="2" id="KW-0732">Signal</keyword>
<reference evidence="3 4" key="1">
    <citation type="submission" date="2019-11" db="EMBL/GenBank/DDBJ databases">
        <authorList>
            <person name="Li X.-J."/>
            <person name="Feng X.-M."/>
        </authorList>
    </citation>
    <scope>NUCLEOTIDE SEQUENCE [LARGE SCALE GENOMIC DNA]</scope>
    <source>
        <strain evidence="3 4">XMNu-373</strain>
    </source>
</reference>
<name>A0A7K3M5K0_9ACTN</name>
<keyword evidence="4" id="KW-1185">Reference proteome</keyword>
<feature type="signal peptide" evidence="2">
    <location>
        <begin position="1"/>
        <end position="22"/>
    </location>
</feature>
<evidence type="ECO:0000256" key="2">
    <source>
        <dbReference type="SAM" id="SignalP"/>
    </source>
</evidence>
<organism evidence="3 4">
    <name type="scientific">Phytoactinopolyspora mesophila</name>
    <dbReference type="NCBI Taxonomy" id="2650750"/>
    <lineage>
        <taxon>Bacteria</taxon>
        <taxon>Bacillati</taxon>
        <taxon>Actinomycetota</taxon>
        <taxon>Actinomycetes</taxon>
        <taxon>Jiangellales</taxon>
        <taxon>Jiangellaceae</taxon>
        <taxon>Phytoactinopolyspora</taxon>
    </lineage>
</organism>
<protein>
    <recommendedName>
        <fullName evidence="5">LppX_LprAFG lipoprotein</fullName>
    </recommendedName>
</protein>
<dbReference type="RefSeq" id="WP_162451287.1">
    <property type="nucleotide sequence ID" value="NZ_WLZY01000005.1"/>
</dbReference>
<dbReference type="EMBL" id="WLZY01000005">
    <property type="protein sequence ID" value="NDL58594.1"/>
    <property type="molecule type" value="Genomic_DNA"/>
</dbReference>
<evidence type="ECO:0000313" key="4">
    <source>
        <dbReference type="Proteomes" id="UP000460435"/>
    </source>
</evidence>
<comment type="caution">
    <text evidence="3">The sequence shown here is derived from an EMBL/GenBank/DDBJ whole genome shotgun (WGS) entry which is preliminary data.</text>
</comment>
<gene>
    <name evidence="3" type="ORF">F7O44_16110</name>
</gene>
<feature type="chain" id="PRO_5029504790" description="LppX_LprAFG lipoprotein" evidence="2">
    <location>
        <begin position="23"/>
        <end position="261"/>
    </location>
</feature>
<evidence type="ECO:0000256" key="1">
    <source>
        <dbReference type="SAM" id="MobiDB-lite"/>
    </source>
</evidence>
<evidence type="ECO:0000313" key="3">
    <source>
        <dbReference type="EMBL" id="NDL58594.1"/>
    </source>
</evidence>
<sequence length="261" mass="27692">MTIWLACTAVAAVLGCSSSAEPDETSHGTAADVTEHPSPRPLTTDEAQRLAMMRFSNFDAGTRAVQFSVRDSGQEYTLNGWVDFTAKLGYANLHGGSGDDAPLLLAWTKETVSSHEGAVTGDLPPLPPPNRTAGNDAWTSSALAPEASRLHTVLAIVLSTSNDRPDNPLLLQQTDARWLRSDELDGVAVDVLLGPTSDEPYDAAASDSAGDGSDATVRYWIDDAGVLQRMELRLGGGGEWTVVDFTEAPDIDFAGTLFSDL</sequence>
<accession>A0A7K3M5K0</accession>
<dbReference type="Proteomes" id="UP000460435">
    <property type="component" value="Unassembled WGS sequence"/>
</dbReference>
<evidence type="ECO:0008006" key="5">
    <source>
        <dbReference type="Google" id="ProtNLM"/>
    </source>
</evidence>
<dbReference type="AlphaFoldDB" id="A0A7K3M5K0"/>
<proteinExistence type="predicted"/>
<feature type="region of interest" description="Disordered" evidence="1">
    <location>
        <begin position="18"/>
        <end position="42"/>
    </location>
</feature>